<gene>
    <name evidence="1" type="ORF">DF3PA_140020</name>
</gene>
<dbReference type="SUPFAM" id="SSF48371">
    <property type="entry name" value="ARM repeat"/>
    <property type="match status" value="1"/>
</dbReference>
<dbReference type="InterPro" id="IPR011989">
    <property type="entry name" value="ARM-like"/>
</dbReference>
<accession>A0A564WBZ6</accession>
<dbReference type="Gene3D" id="1.25.10.10">
    <property type="entry name" value="Leucine-rich Repeat Variant"/>
    <property type="match status" value="1"/>
</dbReference>
<protein>
    <recommendedName>
        <fullName evidence="3">TIGR02270 family protein</fullName>
    </recommendedName>
</protein>
<dbReference type="NCBIfam" id="TIGR02270">
    <property type="entry name" value="TIGR02270 family protein"/>
    <property type="match status" value="1"/>
</dbReference>
<keyword evidence="2" id="KW-1185">Reference proteome</keyword>
<dbReference type="EMBL" id="UXAT02000006">
    <property type="protein sequence ID" value="VUX45639.1"/>
    <property type="molecule type" value="Genomic_DNA"/>
</dbReference>
<evidence type="ECO:0000313" key="2">
    <source>
        <dbReference type="Proteomes" id="UP000326641"/>
    </source>
</evidence>
<dbReference type="InterPro" id="IPR011959">
    <property type="entry name" value="CHP02270"/>
</dbReference>
<evidence type="ECO:0008006" key="3">
    <source>
        <dbReference type="Google" id="ProtNLM"/>
    </source>
</evidence>
<comment type="caution">
    <text evidence="1">The sequence shown here is derived from an EMBL/GenBank/DDBJ whole genome shotgun (WGS) entry which is preliminary data.</text>
</comment>
<name>A0A564WBZ6_9PROT</name>
<organism evidence="1 2">
    <name type="scientific">Candidatus Defluviicoccus seviourii</name>
    <dbReference type="NCBI Taxonomy" id="2565273"/>
    <lineage>
        <taxon>Bacteria</taxon>
        <taxon>Pseudomonadati</taxon>
        <taxon>Pseudomonadota</taxon>
        <taxon>Alphaproteobacteria</taxon>
        <taxon>Rhodospirillales</taxon>
        <taxon>Rhodospirillaceae</taxon>
        <taxon>Defluviicoccus</taxon>
    </lineage>
</organism>
<dbReference type="AlphaFoldDB" id="A0A564WBZ6"/>
<sequence>MRTFVRDDIVGQHAEEAAFLWLLRAAAVRAPHYRLKDLAKLDKRVEAHVDGLRVAGEAGWELAIEQLKFEEAGELFAASVLALESRAWARIDLVIDLAARVPDTAPGLFSALGWVERAQLHGTVKELLDSDDPFRRRLGLTACAQHRVDPGARLKAAIDDPEQALSARALKAAGALGRNDLREVVHEHLTDDDPGCRFSAAWAAVLLGDRGQGLAQLFTIAADLASPWQAPALQLAARLLTSPAAQAWFRDLSAAPAWLRLLITAIGVHGDASYVPWLIERMQTPELARLAGEAFSMITGADLAYDDLETDRPEGFESGPSENAQDEDVALDPDVDLSWPAPELIARWWQAHAARFADPQRYLCGQPVTEAHCRDVLSAGFQRQRRAAALELALMRADRPLFEYRAPAFRQQVALKAGSGLGLA</sequence>
<dbReference type="InterPro" id="IPR016024">
    <property type="entry name" value="ARM-type_fold"/>
</dbReference>
<evidence type="ECO:0000313" key="1">
    <source>
        <dbReference type="EMBL" id="VUX45639.1"/>
    </source>
</evidence>
<reference evidence="1" key="1">
    <citation type="submission" date="2018-11" db="EMBL/GenBank/DDBJ databases">
        <authorList>
            <person name="Onetto C."/>
        </authorList>
    </citation>
    <scope>NUCLEOTIDE SEQUENCE [LARGE SCALE GENOMIC DNA]</scope>
</reference>
<proteinExistence type="predicted"/>
<dbReference type="Proteomes" id="UP000326641">
    <property type="component" value="Unassembled WGS sequence"/>
</dbReference>